<keyword evidence="4 9" id="KW-0812">Transmembrane</keyword>
<dbReference type="InterPro" id="IPR037272">
    <property type="entry name" value="SNS_sf"/>
</dbReference>
<evidence type="ECO:0000256" key="6">
    <source>
        <dbReference type="ARBA" id="ARBA00022989"/>
    </source>
</evidence>
<evidence type="ECO:0000256" key="1">
    <source>
        <dbReference type="ARBA" id="ARBA00004141"/>
    </source>
</evidence>
<evidence type="ECO:0000256" key="3">
    <source>
        <dbReference type="ARBA" id="ARBA00022448"/>
    </source>
</evidence>
<dbReference type="PhylomeDB" id="B4G8D9"/>
<dbReference type="OrthoDB" id="8041999at2759"/>
<dbReference type="OMA" id="NETRQCQ"/>
<dbReference type="PRINTS" id="PR00176">
    <property type="entry name" value="NANEUSMPORT"/>
</dbReference>
<dbReference type="STRING" id="7234.B4G8D9"/>
<feature type="transmembrane region" description="Helical" evidence="9">
    <location>
        <begin position="133"/>
        <end position="160"/>
    </location>
</feature>
<keyword evidence="8" id="KW-1015">Disulfide bond</keyword>
<dbReference type="SUPFAM" id="SSF161070">
    <property type="entry name" value="SNF-like"/>
    <property type="match status" value="1"/>
</dbReference>
<keyword evidence="5" id="KW-0769">Symport</keyword>
<dbReference type="GO" id="GO:0005886">
    <property type="term" value="C:plasma membrane"/>
    <property type="evidence" value="ECO:0007669"/>
    <property type="project" value="TreeGrafter"/>
</dbReference>
<keyword evidence="3" id="KW-0813">Transport</keyword>
<evidence type="ECO:0000256" key="2">
    <source>
        <dbReference type="ARBA" id="ARBA00006459"/>
    </source>
</evidence>
<keyword evidence="6 9" id="KW-1133">Transmembrane helix</keyword>
<dbReference type="EMBL" id="CH479180">
    <property type="protein sequence ID" value="EDW28619.1"/>
    <property type="molecule type" value="Genomic_DNA"/>
</dbReference>
<gene>
    <name evidence="10" type="primary">Dper\GL18855</name>
    <name evidence="10" type="ORF">Dper_GL18855</name>
</gene>
<dbReference type="Proteomes" id="UP000008744">
    <property type="component" value="Unassembled WGS sequence"/>
</dbReference>
<evidence type="ECO:0000256" key="4">
    <source>
        <dbReference type="ARBA" id="ARBA00022692"/>
    </source>
</evidence>
<evidence type="ECO:0000256" key="7">
    <source>
        <dbReference type="ARBA" id="ARBA00023136"/>
    </source>
</evidence>
<name>B4G8D9_DROPE</name>
<dbReference type="PROSITE" id="PS50267">
    <property type="entry name" value="NA_NEUROTRAN_SYMP_3"/>
    <property type="match status" value="1"/>
</dbReference>
<feature type="transmembrane region" description="Helical" evidence="9">
    <location>
        <begin position="317"/>
        <end position="346"/>
    </location>
</feature>
<keyword evidence="11" id="KW-1185">Reference proteome</keyword>
<evidence type="ECO:0000256" key="9">
    <source>
        <dbReference type="SAM" id="Phobius"/>
    </source>
</evidence>
<reference evidence="10 11" key="1">
    <citation type="journal article" date="2007" name="Nature">
        <title>Evolution of genes and genomes on the Drosophila phylogeny.</title>
        <authorList>
            <consortium name="Drosophila 12 Genomes Consortium"/>
            <person name="Clark A.G."/>
            <person name="Eisen M.B."/>
            <person name="Smith D.R."/>
            <person name="Bergman C.M."/>
            <person name="Oliver B."/>
            <person name="Markow T.A."/>
            <person name="Kaufman T.C."/>
            <person name="Kellis M."/>
            <person name="Gelbart W."/>
            <person name="Iyer V.N."/>
            <person name="Pollard D.A."/>
            <person name="Sackton T.B."/>
            <person name="Larracuente A.M."/>
            <person name="Singh N.D."/>
            <person name="Abad J.P."/>
            <person name="Abt D.N."/>
            <person name="Adryan B."/>
            <person name="Aguade M."/>
            <person name="Akashi H."/>
            <person name="Anderson W.W."/>
            <person name="Aquadro C.F."/>
            <person name="Ardell D.H."/>
            <person name="Arguello R."/>
            <person name="Artieri C.G."/>
            <person name="Barbash D.A."/>
            <person name="Barker D."/>
            <person name="Barsanti P."/>
            <person name="Batterham P."/>
            <person name="Batzoglou S."/>
            <person name="Begun D."/>
            <person name="Bhutkar A."/>
            <person name="Blanco E."/>
            <person name="Bosak S.A."/>
            <person name="Bradley R.K."/>
            <person name="Brand A.D."/>
            <person name="Brent M.R."/>
            <person name="Brooks A.N."/>
            <person name="Brown R.H."/>
            <person name="Butlin R.K."/>
            <person name="Caggese C."/>
            <person name="Calvi B.R."/>
            <person name="Bernardo de Carvalho A."/>
            <person name="Caspi A."/>
            <person name="Castrezana S."/>
            <person name="Celniker S.E."/>
            <person name="Chang J.L."/>
            <person name="Chapple C."/>
            <person name="Chatterji S."/>
            <person name="Chinwalla A."/>
            <person name="Civetta A."/>
            <person name="Clifton S.W."/>
            <person name="Comeron J.M."/>
            <person name="Costello J.C."/>
            <person name="Coyne J.A."/>
            <person name="Daub J."/>
            <person name="David R.G."/>
            <person name="Delcher A.L."/>
            <person name="Delehaunty K."/>
            <person name="Do C.B."/>
            <person name="Ebling H."/>
            <person name="Edwards K."/>
            <person name="Eickbush T."/>
            <person name="Evans J.D."/>
            <person name="Filipski A."/>
            <person name="Findeiss S."/>
            <person name="Freyhult E."/>
            <person name="Fulton L."/>
            <person name="Fulton R."/>
            <person name="Garcia A.C."/>
            <person name="Gardiner A."/>
            <person name="Garfield D.A."/>
            <person name="Garvin B.E."/>
            <person name="Gibson G."/>
            <person name="Gilbert D."/>
            <person name="Gnerre S."/>
            <person name="Godfrey J."/>
            <person name="Good R."/>
            <person name="Gotea V."/>
            <person name="Gravely B."/>
            <person name="Greenberg A.J."/>
            <person name="Griffiths-Jones S."/>
            <person name="Gross S."/>
            <person name="Guigo R."/>
            <person name="Gustafson E.A."/>
            <person name="Haerty W."/>
            <person name="Hahn M.W."/>
            <person name="Halligan D.L."/>
            <person name="Halpern A.L."/>
            <person name="Halter G.M."/>
            <person name="Han M.V."/>
            <person name="Heger A."/>
            <person name="Hillier L."/>
            <person name="Hinrichs A.S."/>
            <person name="Holmes I."/>
            <person name="Hoskins R.A."/>
            <person name="Hubisz M.J."/>
            <person name="Hultmark D."/>
            <person name="Huntley M.A."/>
            <person name="Jaffe D.B."/>
            <person name="Jagadeeshan S."/>
            <person name="Jeck W.R."/>
            <person name="Johnson J."/>
            <person name="Jones C.D."/>
            <person name="Jordan W.C."/>
            <person name="Karpen G.H."/>
            <person name="Kataoka E."/>
            <person name="Keightley P.D."/>
            <person name="Kheradpour P."/>
            <person name="Kirkness E.F."/>
            <person name="Koerich L.B."/>
            <person name="Kristiansen K."/>
            <person name="Kudrna D."/>
            <person name="Kulathinal R.J."/>
            <person name="Kumar S."/>
            <person name="Kwok R."/>
            <person name="Lander E."/>
            <person name="Langley C.H."/>
            <person name="Lapoint R."/>
            <person name="Lazzaro B.P."/>
            <person name="Lee S.J."/>
            <person name="Levesque L."/>
            <person name="Li R."/>
            <person name="Lin C.F."/>
            <person name="Lin M.F."/>
            <person name="Lindblad-Toh K."/>
            <person name="Llopart A."/>
            <person name="Long M."/>
            <person name="Low L."/>
            <person name="Lozovsky E."/>
            <person name="Lu J."/>
            <person name="Luo M."/>
            <person name="Machado C.A."/>
            <person name="Makalowski W."/>
            <person name="Marzo M."/>
            <person name="Matsuda M."/>
            <person name="Matzkin L."/>
            <person name="McAllister B."/>
            <person name="McBride C.S."/>
            <person name="McKernan B."/>
            <person name="McKernan K."/>
            <person name="Mendez-Lago M."/>
            <person name="Minx P."/>
            <person name="Mollenhauer M.U."/>
            <person name="Montooth K."/>
            <person name="Mount S.M."/>
            <person name="Mu X."/>
            <person name="Myers E."/>
            <person name="Negre B."/>
            <person name="Newfeld S."/>
            <person name="Nielsen R."/>
            <person name="Noor M.A."/>
            <person name="O'Grady P."/>
            <person name="Pachter L."/>
            <person name="Papaceit M."/>
            <person name="Parisi M.J."/>
            <person name="Parisi M."/>
            <person name="Parts L."/>
            <person name="Pedersen J.S."/>
            <person name="Pesole G."/>
            <person name="Phillippy A.M."/>
            <person name="Ponting C.P."/>
            <person name="Pop M."/>
            <person name="Porcelli D."/>
            <person name="Powell J.R."/>
            <person name="Prohaska S."/>
            <person name="Pruitt K."/>
            <person name="Puig M."/>
            <person name="Quesneville H."/>
            <person name="Ram K.R."/>
            <person name="Rand D."/>
            <person name="Rasmussen M.D."/>
            <person name="Reed L.K."/>
            <person name="Reenan R."/>
            <person name="Reily A."/>
            <person name="Remington K.A."/>
            <person name="Rieger T.T."/>
            <person name="Ritchie M.G."/>
            <person name="Robin C."/>
            <person name="Rogers Y.H."/>
            <person name="Rohde C."/>
            <person name="Rozas J."/>
            <person name="Rubenfield M.J."/>
            <person name="Ruiz A."/>
            <person name="Russo S."/>
            <person name="Salzberg S.L."/>
            <person name="Sanchez-Gracia A."/>
            <person name="Saranga D.J."/>
            <person name="Sato H."/>
            <person name="Schaeffer S.W."/>
            <person name="Schatz M.C."/>
            <person name="Schlenke T."/>
            <person name="Schwartz R."/>
            <person name="Segarra C."/>
            <person name="Singh R.S."/>
            <person name="Sirot L."/>
            <person name="Sirota M."/>
            <person name="Sisneros N.B."/>
            <person name="Smith C.D."/>
            <person name="Smith T.F."/>
            <person name="Spieth J."/>
            <person name="Stage D.E."/>
            <person name="Stark A."/>
            <person name="Stephan W."/>
            <person name="Strausberg R.L."/>
            <person name="Strempel S."/>
            <person name="Sturgill D."/>
            <person name="Sutton G."/>
            <person name="Sutton G.G."/>
            <person name="Tao W."/>
            <person name="Teichmann S."/>
            <person name="Tobari Y.N."/>
            <person name="Tomimura Y."/>
            <person name="Tsolas J.M."/>
            <person name="Valente V.L."/>
            <person name="Venter E."/>
            <person name="Venter J.C."/>
            <person name="Vicario S."/>
            <person name="Vieira F.G."/>
            <person name="Vilella A.J."/>
            <person name="Villasante A."/>
            <person name="Walenz B."/>
            <person name="Wang J."/>
            <person name="Wasserman M."/>
            <person name="Watts T."/>
            <person name="Wilson D."/>
            <person name="Wilson R.K."/>
            <person name="Wing R.A."/>
            <person name="Wolfner M.F."/>
            <person name="Wong A."/>
            <person name="Wong G.K."/>
            <person name="Wu C.I."/>
            <person name="Wu G."/>
            <person name="Yamamoto D."/>
            <person name="Yang H.P."/>
            <person name="Yang S.P."/>
            <person name="Yorke J.A."/>
            <person name="Yoshida K."/>
            <person name="Zdobnov E."/>
            <person name="Zhang P."/>
            <person name="Zhang Y."/>
            <person name="Zimin A.V."/>
            <person name="Baldwin J."/>
            <person name="Abdouelleil A."/>
            <person name="Abdulkadir J."/>
            <person name="Abebe A."/>
            <person name="Abera B."/>
            <person name="Abreu J."/>
            <person name="Acer S.C."/>
            <person name="Aftuck L."/>
            <person name="Alexander A."/>
            <person name="An P."/>
            <person name="Anderson E."/>
            <person name="Anderson S."/>
            <person name="Arachi H."/>
            <person name="Azer M."/>
            <person name="Bachantsang P."/>
            <person name="Barry A."/>
            <person name="Bayul T."/>
            <person name="Berlin A."/>
            <person name="Bessette D."/>
            <person name="Bloom T."/>
            <person name="Blye J."/>
            <person name="Boguslavskiy L."/>
            <person name="Bonnet C."/>
            <person name="Boukhgalter B."/>
            <person name="Bourzgui I."/>
            <person name="Brown A."/>
            <person name="Cahill P."/>
            <person name="Channer S."/>
            <person name="Cheshatsang Y."/>
            <person name="Chuda L."/>
            <person name="Citroen M."/>
            <person name="Collymore A."/>
            <person name="Cooke P."/>
            <person name="Costello M."/>
            <person name="D'Aco K."/>
            <person name="Daza R."/>
            <person name="De Haan G."/>
            <person name="DeGray S."/>
            <person name="DeMaso C."/>
            <person name="Dhargay N."/>
            <person name="Dooley K."/>
            <person name="Dooley E."/>
            <person name="Doricent M."/>
            <person name="Dorje P."/>
            <person name="Dorjee K."/>
            <person name="Dupes A."/>
            <person name="Elong R."/>
            <person name="Falk J."/>
            <person name="Farina A."/>
            <person name="Faro S."/>
            <person name="Ferguson D."/>
            <person name="Fisher S."/>
            <person name="Foley C.D."/>
            <person name="Franke A."/>
            <person name="Friedrich D."/>
            <person name="Gadbois L."/>
            <person name="Gearin G."/>
            <person name="Gearin C.R."/>
            <person name="Giannoukos G."/>
            <person name="Goode T."/>
            <person name="Graham J."/>
            <person name="Grandbois E."/>
            <person name="Grewal S."/>
            <person name="Gyaltsen K."/>
            <person name="Hafez N."/>
            <person name="Hagos B."/>
            <person name="Hall J."/>
            <person name="Henson C."/>
            <person name="Hollinger A."/>
            <person name="Honan T."/>
            <person name="Huard M.D."/>
            <person name="Hughes L."/>
            <person name="Hurhula B."/>
            <person name="Husby M.E."/>
            <person name="Kamat A."/>
            <person name="Kanga B."/>
            <person name="Kashin S."/>
            <person name="Khazanovich D."/>
            <person name="Kisner P."/>
            <person name="Lance K."/>
            <person name="Lara M."/>
            <person name="Lee W."/>
            <person name="Lennon N."/>
            <person name="Letendre F."/>
            <person name="LeVine R."/>
            <person name="Lipovsky A."/>
            <person name="Liu X."/>
            <person name="Liu J."/>
            <person name="Liu S."/>
            <person name="Lokyitsang T."/>
            <person name="Lokyitsang Y."/>
            <person name="Lubonja R."/>
            <person name="Lui A."/>
            <person name="MacDonald P."/>
            <person name="Magnisalis V."/>
            <person name="Maru K."/>
            <person name="Matthews C."/>
            <person name="McCusker W."/>
            <person name="McDonough S."/>
            <person name="Mehta T."/>
            <person name="Meldrim J."/>
            <person name="Meneus L."/>
            <person name="Mihai O."/>
            <person name="Mihalev A."/>
            <person name="Mihova T."/>
            <person name="Mittelman R."/>
            <person name="Mlenga V."/>
            <person name="Montmayeur A."/>
            <person name="Mulrain L."/>
            <person name="Navidi A."/>
            <person name="Naylor J."/>
            <person name="Negash T."/>
            <person name="Nguyen T."/>
            <person name="Nguyen N."/>
            <person name="Nicol R."/>
            <person name="Norbu C."/>
            <person name="Norbu N."/>
            <person name="Novod N."/>
            <person name="O'Neill B."/>
            <person name="Osman S."/>
            <person name="Markiewicz E."/>
            <person name="Oyono O.L."/>
            <person name="Patti C."/>
            <person name="Phunkhang P."/>
            <person name="Pierre F."/>
            <person name="Priest M."/>
            <person name="Raghuraman S."/>
            <person name="Rege F."/>
            <person name="Reyes R."/>
            <person name="Rise C."/>
            <person name="Rogov P."/>
            <person name="Ross K."/>
            <person name="Ryan E."/>
            <person name="Settipalli S."/>
            <person name="Shea T."/>
            <person name="Sherpa N."/>
            <person name="Shi L."/>
            <person name="Shih D."/>
            <person name="Sparrow T."/>
            <person name="Spaulding J."/>
            <person name="Stalker J."/>
            <person name="Stange-Thomann N."/>
            <person name="Stavropoulos S."/>
            <person name="Stone C."/>
            <person name="Strader C."/>
            <person name="Tesfaye S."/>
            <person name="Thomson T."/>
            <person name="Thoulutsang Y."/>
            <person name="Thoulutsang D."/>
            <person name="Topham K."/>
            <person name="Topping I."/>
            <person name="Tsamla T."/>
            <person name="Vassiliev H."/>
            <person name="Vo A."/>
            <person name="Wangchuk T."/>
            <person name="Wangdi T."/>
            <person name="Weiand M."/>
            <person name="Wilkinson J."/>
            <person name="Wilson A."/>
            <person name="Yadav S."/>
            <person name="Young G."/>
            <person name="Yu Q."/>
            <person name="Zembek L."/>
            <person name="Zhong D."/>
            <person name="Zimmer A."/>
            <person name="Zwirko Z."/>
            <person name="Jaffe D.B."/>
            <person name="Alvarez P."/>
            <person name="Brockman W."/>
            <person name="Butler J."/>
            <person name="Chin C."/>
            <person name="Gnerre S."/>
            <person name="Grabherr M."/>
            <person name="Kleber M."/>
            <person name="Mauceli E."/>
            <person name="MacCallum I."/>
        </authorList>
    </citation>
    <scope>NUCLEOTIDE SEQUENCE [LARGE SCALE GENOMIC DNA]</scope>
    <source>
        <strain evidence="11">MSH-3 / Tucson 14011-0111.49</strain>
    </source>
</reference>
<feature type="disulfide bond" evidence="8">
    <location>
        <begin position="172"/>
        <end position="181"/>
    </location>
</feature>
<dbReference type="eggNOG" id="KOG3660">
    <property type="taxonomic scope" value="Eukaryota"/>
</dbReference>
<keyword evidence="7 9" id="KW-0472">Membrane</keyword>
<feature type="transmembrane region" description="Helical" evidence="9">
    <location>
        <begin position="88"/>
        <end position="112"/>
    </location>
</feature>
<feature type="transmembrane region" description="Helical" evidence="9">
    <location>
        <begin position="223"/>
        <end position="242"/>
    </location>
</feature>
<evidence type="ECO:0000313" key="10">
    <source>
        <dbReference type="EMBL" id="EDW28619.1"/>
    </source>
</evidence>
<sequence length="351" mass="38102">MKGICGEQLNNCMLLGDCENGGDEAAAAGVEDGVAVGGGGGGGGGLAASTRRVRLRQVQSMAVPHDQRLRHPGAALPPRQGTRTLGPILIIIAYLMGIFFYSLPIFLIQAFLGQFSTSGSISAFRVAPIFKGIGYSILLINLGTLSYYSIGAVVPLIYAVNALHAVIPWTHCNNTWNSDDCSTHDNYDPDSLAVDPHSTVEFFRYLLPPFYNVQDLLGVGSRAFVMAGLALGPGCGSIINLASYNSFRSDAERMSVWVCLTHATIGLMAVLCCNVAHDHFEDHVGMLPFHVDEKHDLQYLYLSFSYLFGRFSTVPNLWAFLFFVVIFLAELSALVIQLLSVVTSLFDEFEC</sequence>
<dbReference type="AlphaFoldDB" id="B4G8D9"/>
<dbReference type="HOGENOM" id="CLU_790545_0_0_1"/>
<dbReference type="PANTHER" id="PTHR11616">
    <property type="entry name" value="SODIUM/CHLORIDE DEPENDENT TRANSPORTER"/>
    <property type="match status" value="1"/>
</dbReference>
<dbReference type="Pfam" id="PF00209">
    <property type="entry name" value="SNF"/>
    <property type="match status" value="2"/>
</dbReference>
<dbReference type="InterPro" id="IPR000175">
    <property type="entry name" value="Na/ntran_symport"/>
</dbReference>
<organism evidence="11">
    <name type="scientific">Drosophila persimilis</name>
    <name type="common">Fruit fly</name>
    <dbReference type="NCBI Taxonomy" id="7234"/>
    <lineage>
        <taxon>Eukaryota</taxon>
        <taxon>Metazoa</taxon>
        <taxon>Ecdysozoa</taxon>
        <taxon>Arthropoda</taxon>
        <taxon>Hexapoda</taxon>
        <taxon>Insecta</taxon>
        <taxon>Pterygota</taxon>
        <taxon>Neoptera</taxon>
        <taxon>Endopterygota</taxon>
        <taxon>Diptera</taxon>
        <taxon>Brachycera</taxon>
        <taxon>Muscomorpha</taxon>
        <taxon>Ephydroidea</taxon>
        <taxon>Drosophilidae</taxon>
        <taxon>Drosophila</taxon>
        <taxon>Sophophora</taxon>
    </lineage>
</organism>
<accession>B4G8D9</accession>
<dbReference type="PANTHER" id="PTHR11616:SF240">
    <property type="entry name" value="BLOATED TUBULES, ISOFORM B-RELATED"/>
    <property type="match status" value="1"/>
</dbReference>
<proteinExistence type="inferred from homology"/>
<comment type="subcellular location">
    <subcellularLocation>
        <location evidence="1">Membrane</location>
        <topology evidence="1">Multi-pass membrane protein</topology>
    </subcellularLocation>
</comment>
<comment type="similarity">
    <text evidence="2">Belongs to the sodium:neurotransmitter symporter (SNF) (TC 2.A.22) family.</text>
</comment>
<protein>
    <submittedName>
        <fullName evidence="10">GL18855</fullName>
    </submittedName>
</protein>
<evidence type="ECO:0000256" key="5">
    <source>
        <dbReference type="ARBA" id="ARBA00022847"/>
    </source>
</evidence>
<evidence type="ECO:0000313" key="11">
    <source>
        <dbReference type="Proteomes" id="UP000008744"/>
    </source>
</evidence>
<dbReference type="GO" id="GO:0015375">
    <property type="term" value="F:glycine:sodium symporter activity"/>
    <property type="evidence" value="ECO:0007669"/>
    <property type="project" value="TreeGrafter"/>
</dbReference>
<feature type="transmembrane region" description="Helical" evidence="9">
    <location>
        <begin position="254"/>
        <end position="277"/>
    </location>
</feature>
<evidence type="ECO:0000256" key="8">
    <source>
        <dbReference type="PIRSR" id="PIRSR600175-2"/>
    </source>
</evidence>